<dbReference type="NCBIfam" id="TIGR04183">
    <property type="entry name" value="Por_Secre_tail"/>
    <property type="match status" value="1"/>
</dbReference>
<keyword evidence="3" id="KW-1185">Reference proteome</keyword>
<keyword evidence="1" id="KW-0732">Signal</keyword>
<gene>
    <name evidence="2" type="ORF">RT717_23485</name>
</gene>
<feature type="signal peptide" evidence="1">
    <location>
        <begin position="1"/>
        <end position="23"/>
    </location>
</feature>
<dbReference type="Proteomes" id="UP001302349">
    <property type="component" value="Chromosome"/>
</dbReference>
<reference evidence="2 3" key="1">
    <citation type="journal article" date="2023" name="Microbiol. Resour. Announc.">
        <title>Complete Genome Sequence of Imperialibacter roseus strain P4T.</title>
        <authorList>
            <person name="Tizabi D.R."/>
            <person name="Bachvaroff T."/>
            <person name="Hill R.T."/>
        </authorList>
    </citation>
    <scope>NUCLEOTIDE SEQUENCE [LARGE SCALE GENOMIC DNA]</scope>
    <source>
        <strain evidence="2 3">P4T</strain>
    </source>
</reference>
<dbReference type="InterPro" id="IPR026444">
    <property type="entry name" value="Secre_tail"/>
</dbReference>
<name>A0ABZ0ILY4_9BACT</name>
<organism evidence="2 3">
    <name type="scientific">Imperialibacter roseus</name>
    <dbReference type="NCBI Taxonomy" id="1324217"/>
    <lineage>
        <taxon>Bacteria</taxon>
        <taxon>Pseudomonadati</taxon>
        <taxon>Bacteroidota</taxon>
        <taxon>Cytophagia</taxon>
        <taxon>Cytophagales</taxon>
        <taxon>Flammeovirgaceae</taxon>
        <taxon>Imperialibacter</taxon>
    </lineage>
</organism>
<dbReference type="Gene3D" id="2.60.40.1080">
    <property type="match status" value="2"/>
</dbReference>
<feature type="chain" id="PRO_5045466858" evidence="1">
    <location>
        <begin position="24"/>
        <end position="1487"/>
    </location>
</feature>
<accession>A0ABZ0ILY4</accession>
<evidence type="ECO:0000256" key="1">
    <source>
        <dbReference type="SAM" id="SignalP"/>
    </source>
</evidence>
<dbReference type="RefSeq" id="WP_317488782.1">
    <property type="nucleotide sequence ID" value="NZ_CP136051.1"/>
</dbReference>
<proteinExistence type="predicted"/>
<dbReference type="EMBL" id="CP136051">
    <property type="protein sequence ID" value="WOK06043.1"/>
    <property type="molecule type" value="Genomic_DNA"/>
</dbReference>
<evidence type="ECO:0000313" key="3">
    <source>
        <dbReference type="Proteomes" id="UP001302349"/>
    </source>
</evidence>
<dbReference type="SUPFAM" id="SSF49373">
    <property type="entry name" value="Invasin/intimin cell-adhesion fragments"/>
    <property type="match status" value="3"/>
</dbReference>
<dbReference type="InterPro" id="IPR013783">
    <property type="entry name" value="Ig-like_fold"/>
</dbReference>
<protein>
    <submittedName>
        <fullName evidence="2">T9SS type A sorting domain-containing protein</fullName>
    </submittedName>
</protein>
<dbReference type="Gene3D" id="2.60.40.10">
    <property type="entry name" value="Immunoglobulins"/>
    <property type="match status" value="1"/>
</dbReference>
<evidence type="ECO:0000313" key="2">
    <source>
        <dbReference type="EMBL" id="WOK06043.1"/>
    </source>
</evidence>
<sequence>MKKSLKLVFVFSVFLGGRHTAFAQPQPVQLLLENHPTADAFYYQNSFTELNGKYYFANNNFGVGNVYQTDGSTEGTVAIPYDQNEAQLNSIYNIISFNNKLLVFDIYFPSGQDYGIGLEPGFFDPIDGTITLLKDINQTNNEGSTALAPYLFNEKVLFLANDGTTGSELWMTDGTETGTNLLKEVMPDQEGINSILYKEFQGKLFFVVNNKQIWKTDGTSEGTVIVKDLSGANGYIAYDGEKDLVESNGKLYFRFYSNLNNRYQLWQTDGTEIGTVQTVPEGFYNVVPRSVGGELIVFINFNERGVYKLNQATQELDLLMTVGDGNDAIYRVFRPFSEIVFFNTKGKLWKTDGTDVILVKEIPGLQNGNFEAQELNDEIIFFAESDEYGYEPWRTNGTEEGTTLIKDINPSYFSGGLQYIGGNDTHIYFIADDGQHGRELWASDGTSEGTYLINDYSTRPKDLKLGSIAKTPSQLVLAEDNNYFAAPNLYTKSEADQLELLSNPSGNPTFSHFDHLVTYEDNVYTFTSEGVKGQIEYTGLVKISNNQIEVIKEITSGSNLQVIGDKMLFTSDPIETQSREMWVSDGTANGTYELTDIAPGASDAFNYGEAGGNEGFIATQLGSNVFFSANDQTNGFELWSSDMTSDGTTLVVDINPGPDGSNPRNFKLFGTTFFFLANNSAGNPSIWRSNGTSGGTNQLIEFTNEVKTVEYHATSQTLFFSIAFSNNTYSLYKTSGTPETTEFLADAGSYYYNGISPFAGFGNKVLFVTQDFPDNYYNIYSDTGDPTNVYTGYFYPDGTFVVDELLYLSVGNNYLYSTDGSSDSFDLVYDFFTNGGLNQIRELIPVGEELYFNARKNLALTPWVLRILYSSVELEYNGVRQSSTFEMGFAETVYSESSVKQLFKISNTGYTPLKFTGSVTFDLAGPNHEDFELDLSGISNKINPNKSGEIGITFTPKGIGPRSATLLILTNDEENPLIEIALTGTGTKADPTISFAELPAKSILDEPFDLTASVDTDQEISFSSSNPEIASIQGKTVTIHKAGTVTITASVVETELYNAASKQQSLTINGVEQTITFEALPEKTFGDSPFDLSATASSGLDVTFSSSDASVASVEGVTVSILKAGAVTITASQAGNDNYSSATATQSLTINKAAQTITFATLPAKTFGDASFELSASSTSGLTVAYASNDATVAKVDGTTVTILKPGSVTVTASQTGNENYLAAASVEQSLVVNKAGQTITFEPLAAKTYGDPAFELLASSSIGLPIAFSSSDPAVVSVEGNSASIVKAGAVTITASQAGNDNYNAASAEQTLAIAKAAQTITFDELPTLQSNDAPIALVAEASSGLPVAFQSEDETIATLEGATLTITGSGTTSITATQGGDENYLAAAEVTRALVVEEVTGLNELAALIKVYPNPTESFIAIELPENITQVSYVLTFTTGQQVKEGRLLSQSGKVEIPFDGMPTGTYLLTLTNGELSSTWRILKN</sequence>
<dbReference type="InterPro" id="IPR008964">
    <property type="entry name" value="Invasin/intimin_cell_adhesion"/>
</dbReference>